<dbReference type="Proteomes" id="UP000887576">
    <property type="component" value="Unplaced"/>
</dbReference>
<protein>
    <submittedName>
        <fullName evidence="2">Uncharacterized protein</fullName>
    </submittedName>
</protein>
<reference evidence="2" key="1">
    <citation type="submission" date="2022-11" db="UniProtKB">
        <authorList>
            <consortium name="WormBaseParasite"/>
        </authorList>
    </citation>
    <scope>IDENTIFICATION</scope>
</reference>
<accession>A0AC34QGQ9</accession>
<evidence type="ECO:0000313" key="1">
    <source>
        <dbReference type="Proteomes" id="UP000887576"/>
    </source>
</evidence>
<dbReference type="WBParaSite" id="JU765_v2.g16324.t1">
    <property type="protein sequence ID" value="JU765_v2.g16324.t1"/>
    <property type="gene ID" value="JU765_v2.g16324"/>
</dbReference>
<evidence type="ECO:0000313" key="2">
    <source>
        <dbReference type="WBParaSite" id="JU765_v2.g16324.t1"/>
    </source>
</evidence>
<sequence>MSSPLVVKSSSIQNLKDLNDELEIIKFLCEKHRMLCRAFEKWKSDIEQNDAQLEILNETSIALRNRHKILTEMLNQRPVASSPELLQQLQREISAVEAQVDIWIKELAEINGDRTRLDIEFIKLRSQLQYSMTNTEIAQLDLETMERRHREMWKKFLYNTAPKLTAVSPSTVMLSLTAKKFAKAAVEVKDP</sequence>
<name>A0AC34QGQ9_9BILA</name>
<organism evidence="1 2">
    <name type="scientific">Panagrolaimus sp. JU765</name>
    <dbReference type="NCBI Taxonomy" id="591449"/>
    <lineage>
        <taxon>Eukaryota</taxon>
        <taxon>Metazoa</taxon>
        <taxon>Ecdysozoa</taxon>
        <taxon>Nematoda</taxon>
        <taxon>Chromadorea</taxon>
        <taxon>Rhabditida</taxon>
        <taxon>Tylenchina</taxon>
        <taxon>Panagrolaimomorpha</taxon>
        <taxon>Panagrolaimoidea</taxon>
        <taxon>Panagrolaimidae</taxon>
        <taxon>Panagrolaimus</taxon>
    </lineage>
</organism>
<proteinExistence type="predicted"/>